<comment type="function">
    <text evidence="8">Catalyzes the methylthiolation of an aspartic acid residue of ribosomal protein uS12.</text>
</comment>
<dbReference type="RefSeq" id="WP_107034701.1">
    <property type="nucleotide sequence ID" value="NZ_CBFGFY010000004.1"/>
</dbReference>
<dbReference type="Pfam" id="PF18693">
    <property type="entry name" value="TRAM_2"/>
    <property type="match status" value="1"/>
</dbReference>
<evidence type="ECO:0000256" key="7">
    <source>
        <dbReference type="ARBA" id="ARBA00023014"/>
    </source>
</evidence>
<dbReference type="SUPFAM" id="SSF102114">
    <property type="entry name" value="Radical SAM enzymes"/>
    <property type="match status" value="1"/>
</dbReference>
<evidence type="ECO:0000256" key="5">
    <source>
        <dbReference type="ARBA" id="ARBA00022723"/>
    </source>
</evidence>
<dbReference type="Gene3D" id="2.40.50.140">
    <property type="entry name" value="Nucleic acid-binding proteins"/>
    <property type="match status" value="1"/>
</dbReference>
<dbReference type="SFLD" id="SFLDG01082">
    <property type="entry name" value="B12-binding_domain_containing"/>
    <property type="match status" value="1"/>
</dbReference>
<feature type="domain" description="TRAM" evidence="9">
    <location>
        <begin position="369"/>
        <end position="434"/>
    </location>
</feature>
<comment type="catalytic activity">
    <reaction evidence="8">
        <text>L-aspartate(89)-[ribosomal protein uS12]-hydrogen + (sulfur carrier)-SH + AH2 + 2 S-adenosyl-L-methionine = 3-methylsulfanyl-L-aspartate(89)-[ribosomal protein uS12]-hydrogen + (sulfur carrier)-H + 5'-deoxyadenosine + L-methionine + A + S-adenosyl-L-homocysteine + 2 H(+)</text>
        <dbReference type="Rhea" id="RHEA:37087"/>
        <dbReference type="Rhea" id="RHEA-COMP:10460"/>
        <dbReference type="Rhea" id="RHEA-COMP:10461"/>
        <dbReference type="Rhea" id="RHEA-COMP:14737"/>
        <dbReference type="Rhea" id="RHEA-COMP:14739"/>
        <dbReference type="ChEBI" id="CHEBI:13193"/>
        <dbReference type="ChEBI" id="CHEBI:15378"/>
        <dbReference type="ChEBI" id="CHEBI:17319"/>
        <dbReference type="ChEBI" id="CHEBI:17499"/>
        <dbReference type="ChEBI" id="CHEBI:29917"/>
        <dbReference type="ChEBI" id="CHEBI:29961"/>
        <dbReference type="ChEBI" id="CHEBI:57844"/>
        <dbReference type="ChEBI" id="CHEBI:57856"/>
        <dbReference type="ChEBI" id="CHEBI:59789"/>
        <dbReference type="ChEBI" id="CHEBI:64428"/>
        <dbReference type="ChEBI" id="CHEBI:73599"/>
        <dbReference type="EC" id="2.8.4.4"/>
    </reaction>
</comment>
<feature type="binding site" evidence="8">
    <location>
        <position position="155"/>
    </location>
    <ligand>
        <name>[4Fe-4S] cluster</name>
        <dbReference type="ChEBI" id="CHEBI:49883"/>
        <label>2</label>
        <note>4Fe-4S-S-AdoMet</note>
    </ligand>
</feature>
<comment type="similarity">
    <text evidence="8">Belongs to the methylthiotransferase family. RimO subfamily.</text>
</comment>
<gene>
    <name evidence="8 12" type="primary">rimO</name>
    <name evidence="12" type="ORF">C5O25_00115</name>
</gene>
<dbReference type="PROSITE" id="PS50926">
    <property type="entry name" value="TRAM"/>
    <property type="match status" value="1"/>
</dbReference>
<evidence type="ECO:0000313" key="12">
    <source>
        <dbReference type="EMBL" id="PWB09649.1"/>
    </source>
</evidence>
<keyword evidence="4 8" id="KW-0949">S-adenosyl-L-methionine</keyword>
<evidence type="ECO:0000259" key="11">
    <source>
        <dbReference type="PROSITE" id="PS51918"/>
    </source>
</evidence>
<protein>
    <recommendedName>
        <fullName evidence="8">Ribosomal protein uS12 methylthiotransferase RimO</fullName>
        <shortName evidence="8">uS12 MTTase</shortName>
        <shortName evidence="8">uS12 methylthiotransferase</shortName>
        <ecNumber evidence="8">2.8.4.4</ecNumber>
    </recommendedName>
    <alternativeName>
        <fullName evidence="8">Ribosomal protein uS12 (aspartate-C(3))-methylthiotransferase</fullName>
    </alternativeName>
    <alternativeName>
        <fullName evidence="8">Ribosome maturation factor RimO</fullName>
    </alternativeName>
</protein>
<dbReference type="InterPro" id="IPR002792">
    <property type="entry name" value="TRAM_dom"/>
</dbReference>
<organism evidence="12 13">
    <name type="scientific">Paramuribaculum intestinale</name>
    <dbReference type="NCBI Taxonomy" id="2094151"/>
    <lineage>
        <taxon>Bacteria</taxon>
        <taxon>Pseudomonadati</taxon>
        <taxon>Bacteroidota</taxon>
        <taxon>Bacteroidia</taxon>
        <taxon>Bacteroidales</taxon>
        <taxon>Muribaculaceae</taxon>
        <taxon>Paramuribaculum</taxon>
    </lineage>
</organism>
<dbReference type="InterPro" id="IPR023404">
    <property type="entry name" value="rSAM_horseshoe"/>
</dbReference>
<keyword evidence="12" id="KW-0689">Ribosomal protein</keyword>
<feature type="domain" description="Radical SAM core" evidence="11">
    <location>
        <begin position="134"/>
        <end position="366"/>
    </location>
</feature>
<feature type="binding site" evidence="8">
    <location>
        <position position="13"/>
    </location>
    <ligand>
        <name>[4Fe-4S] cluster</name>
        <dbReference type="ChEBI" id="CHEBI:49883"/>
        <label>1</label>
    </ligand>
</feature>
<evidence type="ECO:0000256" key="8">
    <source>
        <dbReference type="HAMAP-Rule" id="MF_01865"/>
    </source>
</evidence>
<keyword evidence="7 8" id="KW-0411">Iron-sulfur</keyword>
<dbReference type="Pfam" id="PF04055">
    <property type="entry name" value="Radical_SAM"/>
    <property type="match status" value="1"/>
</dbReference>
<evidence type="ECO:0000259" key="10">
    <source>
        <dbReference type="PROSITE" id="PS51449"/>
    </source>
</evidence>
<dbReference type="Pfam" id="PF00919">
    <property type="entry name" value="UPF0004"/>
    <property type="match status" value="1"/>
</dbReference>
<comment type="subcellular location">
    <subcellularLocation>
        <location evidence="8">Cytoplasm</location>
    </subcellularLocation>
</comment>
<dbReference type="FunFam" id="3.80.30.20:FF:000001">
    <property type="entry name" value="tRNA-2-methylthio-N(6)-dimethylallyladenosine synthase 2"/>
    <property type="match status" value="1"/>
</dbReference>
<dbReference type="InterPro" id="IPR013848">
    <property type="entry name" value="Methylthiotransferase_N"/>
</dbReference>
<dbReference type="CDD" id="cd01335">
    <property type="entry name" value="Radical_SAM"/>
    <property type="match status" value="1"/>
</dbReference>
<dbReference type="InterPro" id="IPR006638">
    <property type="entry name" value="Elp3/MiaA/NifB-like_rSAM"/>
</dbReference>
<keyword evidence="12" id="KW-0687">Ribonucleoprotein</keyword>
<dbReference type="HAMAP" id="MF_01865">
    <property type="entry name" value="MTTase_RimO"/>
    <property type="match status" value="1"/>
</dbReference>
<dbReference type="EMBL" id="PUBV01000001">
    <property type="protein sequence ID" value="PWB09649.1"/>
    <property type="molecule type" value="Genomic_DNA"/>
</dbReference>
<evidence type="ECO:0000256" key="6">
    <source>
        <dbReference type="ARBA" id="ARBA00023004"/>
    </source>
</evidence>
<sequence length="434" mass="49825">MKPQRVCLYTLGCSKNLVDSERVLKRLEDAGFEAVHEPSSTLRGDIVIINTCGFIGDAKEESVNTILDFAAMRTDGRVSCLYVMGCLSQRYREELAAEIPEVDRWYGKTDWDTIVSDLSARNALQTPVFDRMLTTPPHHAYLKISEGCNRFCAFCAIPLITGRHRSRQVGEIEQEVRMLVGRGVREFNVIAQDLSAYGTDLEGSHSRLAELISRLSDIKGVDWIRLHYAYPADFPMDVLDVMAQRPNVCNYLDIALQHISDPMLKAMRRHITRSQTIELLDEIRRRVPGIHLRTTLMTGFPGETEEHFEELMEFVAQQRFERMGAFAYCEEEGTYSALNYTDNVDPEVKQRRLDRLMSLQERISQEIQNEKVGKDLRVMIDREEAEYFVGRTEWDSPEVDPEVLVEKHPSLRQGEFSMVKITEALPHELMAKVI</sequence>
<dbReference type="PROSITE" id="PS51918">
    <property type="entry name" value="RADICAL_SAM"/>
    <property type="match status" value="1"/>
</dbReference>
<dbReference type="InterPro" id="IPR005840">
    <property type="entry name" value="Ribosomal_uS12_MeSTrfase_RimO"/>
</dbReference>
<dbReference type="SFLD" id="SFLDF00274">
    <property type="entry name" value="ribosomal_protein_S12_methylth"/>
    <property type="match status" value="1"/>
</dbReference>
<evidence type="ECO:0000256" key="2">
    <source>
        <dbReference type="ARBA" id="ARBA00022490"/>
    </source>
</evidence>
<dbReference type="Gene3D" id="3.40.50.12160">
    <property type="entry name" value="Methylthiotransferase, N-terminal domain"/>
    <property type="match status" value="1"/>
</dbReference>
<dbReference type="GeneID" id="93424163"/>
<dbReference type="SFLD" id="SFLDS00029">
    <property type="entry name" value="Radical_SAM"/>
    <property type="match status" value="1"/>
</dbReference>
<evidence type="ECO:0000256" key="1">
    <source>
        <dbReference type="ARBA" id="ARBA00022485"/>
    </source>
</evidence>
<dbReference type="EC" id="2.8.4.4" evidence="8"/>
<accession>A0A2V1IX89</accession>
<keyword evidence="5 8" id="KW-0479">Metal-binding</keyword>
<dbReference type="InterPro" id="IPR020612">
    <property type="entry name" value="Methylthiotransferase_CS"/>
</dbReference>
<dbReference type="InterPro" id="IPR058240">
    <property type="entry name" value="rSAM_sf"/>
</dbReference>
<dbReference type="GO" id="GO:0005840">
    <property type="term" value="C:ribosome"/>
    <property type="evidence" value="ECO:0007669"/>
    <property type="project" value="UniProtKB-KW"/>
</dbReference>
<dbReference type="GO" id="GO:0035599">
    <property type="term" value="F:aspartic acid methylthiotransferase activity"/>
    <property type="evidence" value="ECO:0007669"/>
    <property type="project" value="TreeGrafter"/>
</dbReference>
<dbReference type="InterPro" id="IPR012340">
    <property type="entry name" value="NA-bd_OB-fold"/>
</dbReference>
<evidence type="ECO:0000259" key="9">
    <source>
        <dbReference type="PROSITE" id="PS50926"/>
    </source>
</evidence>
<proteinExistence type="inferred from homology"/>
<dbReference type="SFLD" id="SFLDG01061">
    <property type="entry name" value="methylthiotransferase"/>
    <property type="match status" value="1"/>
</dbReference>
<dbReference type="NCBIfam" id="TIGR01125">
    <property type="entry name" value="30S ribosomal protein S12 methylthiotransferase RimO"/>
    <property type="match status" value="1"/>
</dbReference>
<feature type="binding site" evidence="8">
    <location>
        <position position="152"/>
    </location>
    <ligand>
        <name>[4Fe-4S] cluster</name>
        <dbReference type="ChEBI" id="CHEBI:49883"/>
        <label>2</label>
        <note>4Fe-4S-S-AdoMet</note>
    </ligand>
</feature>
<dbReference type="NCBIfam" id="TIGR00089">
    <property type="entry name" value="MiaB/RimO family radical SAM methylthiotransferase"/>
    <property type="match status" value="1"/>
</dbReference>
<keyword evidence="2 8" id="KW-0963">Cytoplasm</keyword>
<dbReference type="GO" id="GO:0051539">
    <property type="term" value="F:4 iron, 4 sulfur cluster binding"/>
    <property type="evidence" value="ECO:0007669"/>
    <property type="project" value="UniProtKB-UniRule"/>
</dbReference>
<dbReference type="GO" id="GO:0103039">
    <property type="term" value="F:protein methylthiotransferase activity"/>
    <property type="evidence" value="ECO:0007669"/>
    <property type="project" value="UniProtKB-EC"/>
</dbReference>
<dbReference type="PROSITE" id="PS51449">
    <property type="entry name" value="MTTASE_N"/>
    <property type="match status" value="1"/>
</dbReference>
<evidence type="ECO:0000256" key="3">
    <source>
        <dbReference type="ARBA" id="ARBA00022679"/>
    </source>
</evidence>
<feature type="binding site" evidence="8">
    <location>
        <position position="52"/>
    </location>
    <ligand>
        <name>[4Fe-4S] cluster</name>
        <dbReference type="ChEBI" id="CHEBI:49883"/>
        <label>1</label>
    </ligand>
</feature>
<keyword evidence="3 8" id="KW-0808">Transferase</keyword>
<evidence type="ECO:0000313" key="13">
    <source>
        <dbReference type="Proteomes" id="UP000244925"/>
    </source>
</evidence>
<keyword evidence="6 8" id="KW-0408">Iron</keyword>
<dbReference type="AlphaFoldDB" id="A0A2V1IX89"/>
<dbReference type="GO" id="GO:0006400">
    <property type="term" value="P:tRNA modification"/>
    <property type="evidence" value="ECO:0007669"/>
    <property type="project" value="InterPro"/>
</dbReference>
<dbReference type="PANTHER" id="PTHR43837:SF1">
    <property type="entry name" value="RIBOSOMAL PROTEIN US12 METHYLTHIOTRANSFERASE RIMO"/>
    <property type="match status" value="1"/>
</dbReference>
<feature type="binding site" evidence="8">
    <location>
        <position position="86"/>
    </location>
    <ligand>
        <name>[4Fe-4S] cluster</name>
        <dbReference type="ChEBI" id="CHEBI:49883"/>
        <label>1</label>
    </ligand>
</feature>
<comment type="caution">
    <text evidence="12">The sequence shown here is derived from an EMBL/GenBank/DDBJ whole genome shotgun (WGS) entry which is preliminary data.</text>
</comment>
<dbReference type="InterPro" id="IPR007197">
    <property type="entry name" value="rSAM"/>
</dbReference>
<feature type="binding site" evidence="8">
    <location>
        <position position="148"/>
    </location>
    <ligand>
        <name>[4Fe-4S] cluster</name>
        <dbReference type="ChEBI" id="CHEBI:49883"/>
        <label>2</label>
        <note>4Fe-4S-S-AdoMet</note>
    </ligand>
</feature>
<dbReference type="PANTHER" id="PTHR43837">
    <property type="entry name" value="RIBOSOMAL PROTEIN S12 METHYLTHIOTRANSFERASE RIMO"/>
    <property type="match status" value="1"/>
</dbReference>
<evidence type="ECO:0000256" key="4">
    <source>
        <dbReference type="ARBA" id="ARBA00022691"/>
    </source>
</evidence>
<dbReference type="InterPro" id="IPR005839">
    <property type="entry name" value="Methylthiotransferase"/>
</dbReference>
<reference evidence="13" key="1">
    <citation type="submission" date="2018-02" db="EMBL/GenBank/DDBJ databases">
        <authorList>
            <person name="Clavel T."/>
            <person name="Strowig T."/>
        </authorList>
    </citation>
    <scope>NUCLEOTIDE SEQUENCE [LARGE SCALE GENOMIC DNA]</scope>
    <source>
        <strain evidence="13">DSM 100764</strain>
    </source>
</reference>
<dbReference type="Proteomes" id="UP000244925">
    <property type="component" value="Unassembled WGS sequence"/>
</dbReference>
<comment type="cofactor">
    <cofactor evidence="8">
        <name>[4Fe-4S] cluster</name>
        <dbReference type="ChEBI" id="CHEBI:49883"/>
    </cofactor>
    <text evidence="8">Binds 2 [4Fe-4S] clusters. One cluster is coordinated with 3 cysteines and an exchangeable S-adenosyl-L-methionine.</text>
</comment>
<keyword evidence="1 8" id="KW-0004">4Fe-4S</keyword>
<dbReference type="PROSITE" id="PS01278">
    <property type="entry name" value="MTTASE_RADICAL"/>
    <property type="match status" value="1"/>
</dbReference>
<dbReference type="Gene3D" id="3.80.30.20">
    <property type="entry name" value="tm_1862 like domain"/>
    <property type="match status" value="1"/>
</dbReference>
<dbReference type="GO" id="GO:0005829">
    <property type="term" value="C:cytosol"/>
    <property type="evidence" value="ECO:0007669"/>
    <property type="project" value="TreeGrafter"/>
</dbReference>
<feature type="domain" description="MTTase N-terminal" evidence="10">
    <location>
        <begin position="4"/>
        <end position="123"/>
    </location>
</feature>
<dbReference type="InterPro" id="IPR038135">
    <property type="entry name" value="Methylthiotransferase_N_sf"/>
</dbReference>
<dbReference type="SMART" id="SM00729">
    <property type="entry name" value="Elp3"/>
    <property type="match status" value="1"/>
</dbReference>
<name>A0A2V1IX89_9BACT</name>
<dbReference type="GO" id="GO:0046872">
    <property type="term" value="F:metal ion binding"/>
    <property type="evidence" value="ECO:0007669"/>
    <property type="project" value="UniProtKB-KW"/>
</dbReference>
<keyword evidence="13" id="KW-1185">Reference proteome</keyword>